<feature type="transmembrane region" description="Helical" evidence="1">
    <location>
        <begin position="58"/>
        <end position="77"/>
    </location>
</feature>
<dbReference type="KEGG" id="halt:IM660_16440"/>
<sequence length="200" mass="20612">MRMRVLLLVWGGLVLVWAGAAVFGWGNVESGSADPLVQIRSVSDLVPQDLQAQVSAEYYLGEGHLLVLIAVTALSVLLPLRAKLLRVVAGLAYLAAGGYLGYSAWSGNPPAEVGMVAGYAVAGALVLAGLFFFADRRSAVGVVAGVAALAGAVWNTHAVVEVALPDRPGLGAICLTIGYLVVAAGAFSTLGERRGGRSRR</sequence>
<proteinExistence type="predicted"/>
<evidence type="ECO:0000313" key="2">
    <source>
        <dbReference type="EMBL" id="QOR70182.1"/>
    </source>
</evidence>
<keyword evidence="1" id="KW-0472">Membrane</keyword>
<name>A0A7M1STT2_9MICO</name>
<gene>
    <name evidence="2" type="ORF">IM660_16440</name>
</gene>
<keyword evidence="1" id="KW-1133">Transmembrane helix</keyword>
<accession>A0A7M1STT2</accession>
<keyword evidence="3" id="KW-1185">Reference proteome</keyword>
<feature type="transmembrane region" description="Helical" evidence="1">
    <location>
        <begin position="114"/>
        <end position="133"/>
    </location>
</feature>
<organism evidence="2 3">
    <name type="scientific">Ruania alkalisoli</name>
    <dbReference type="NCBI Taxonomy" id="2779775"/>
    <lineage>
        <taxon>Bacteria</taxon>
        <taxon>Bacillati</taxon>
        <taxon>Actinomycetota</taxon>
        <taxon>Actinomycetes</taxon>
        <taxon>Micrococcales</taxon>
        <taxon>Ruaniaceae</taxon>
        <taxon>Ruania</taxon>
    </lineage>
</organism>
<dbReference type="EMBL" id="CP063169">
    <property type="protein sequence ID" value="QOR70182.1"/>
    <property type="molecule type" value="Genomic_DNA"/>
</dbReference>
<feature type="transmembrane region" description="Helical" evidence="1">
    <location>
        <begin position="84"/>
        <end position="102"/>
    </location>
</feature>
<dbReference type="Proteomes" id="UP000593758">
    <property type="component" value="Chromosome"/>
</dbReference>
<dbReference type="AlphaFoldDB" id="A0A7M1STT2"/>
<evidence type="ECO:0000256" key="1">
    <source>
        <dbReference type="SAM" id="Phobius"/>
    </source>
</evidence>
<feature type="transmembrane region" description="Helical" evidence="1">
    <location>
        <begin position="140"/>
        <end position="157"/>
    </location>
</feature>
<keyword evidence="1" id="KW-0812">Transmembrane</keyword>
<evidence type="ECO:0000313" key="3">
    <source>
        <dbReference type="Proteomes" id="UP000593758"/>
    </source>
</evidence>
<protein>
    <submittedName>
        <fullName evidence="2">Uncharacterized protein</fullName>
    </submittedName>
</protein>
<feature type="transmembrane region" description="Helical" evidence="1">
    <location>
        <begin position="169"/>
        <end position="190"/>
    </location>
</feature>
<dbReference type="RefSeq" id="WP_193496871.1">
    <property type="nucleotide sequence ID" value="NZ_CP063169.1"/>
</dbReference>
<reference evidence="2 3" key="1">
    <citation type="submission" date="2020-10" db="EMBL/GenBank/DDBJ databases">
        <title>Haloactinobacterium sp. RN3S43, a bacterium isolated from saline soil.</title>
        <authorList>
            <person name="Sun J.-Q."/>
        </authorList>
    </citation>
    <scope>NUCLEOTIDE SEQUENCE [LARGE SCALE GENOMIC DNA]</scope>
    <source>
        <strain evidence="2 3">RN3S43</strain>
    </source>
</reference>